<accession>A0A8H7DCE6</accession>
<sequence length="433" mass="48263">MFEFLPNAVSPFAEKLGTNYVPSDEEIAHLRAFLAQIDEMELVVGQLKAKRESVQTVIDAHKALISPMRHVPEDVLREIFVACLPTAHNAVIDIAEAPLLLGRICRRWRIYCDGADFFPRLRPVIEQWLERSASYPLDFSLVAGDFNESTPDTHPISLLQNFSQCLRRLRLHGDLRVLLPILRLGTESLPLLKSIHLSTLANQPFSDYPDAVNLLRIPSLTVISLTVMADPLALPVKWSQLTHLSLQCSISSPDGALDGVAALELLRRCPNLLECHLIGDGVDPSWFFYFPNRYDSSIGAAIDTTCFTHPGLLELLQSFPLISELQFCSLNDVKAVLPDDAFLLHLASEHNICPMLTHLGVNSHCSAFSDVTALAFIKGRMASPTPLQLVDFQFHRTMQVDVMPELQSLILAGLEVFLDYLGPRFDPRAGLQI</sequence>
<dbReference type="AlphaFoldDB" id="A0A8H7DCE6"/>
<proteinExistence type="predicted"/>
<reference evidence="1" key="1">
    <citation type="submission" date="2020-05" db="EMBL/GenBank/DDBJ databases">
        <title>Mycena genomes resolve the evolution of fungal bioluminescence.</title>
        <authorList>
            <person name="Tsai I.J."/>
        </authorList>
    </citation>
    <scope>NUCLEOTIDE SEQUENCE</scope>
    <source>
        <strain evidence="1">160909Yilan</strain>
    </source>
</reference>
<comment type="caution">
    <text evidence="1">The sequence shown here is derived from an EMBL/GenBank/DDBJ whole genome shotgun (WGS) entry which is preliminary data.</text>
</comment>
<dbReference type="Gene3D" id="3.80.10.10">
    <property type="entry name" value="Ribonuclease Inhibitor"/>
    <property type="match status" value="1"/>
</dbReference>
<gene>
    <name evidence="1" type="ORF">MSAN_00837600</name>
</gene>
<protein>
    <recommendedName>
        <fullName evidence="3">F-box domain-containing protein</fullName>
    </recommendedName>
</protein>
<evidence type="ECO:0000313" key="2">
    <source>
        <dbReference type="Proteomes" id="UP000623467"/>
    </source>
</evidence>
<evidence type="ECO:0000313" key="1">
    <source>
        <dbReference type="EMBL" id="KAF7367737.1"/>
    </source>
</evidence>
<dbReference type="EMBL" id="JACAZH010000005">
    <property type="protein sequence ID" value="KAF7367737.1"/>
    <property type="molecule type" value="Genomic_DNA"/>
</dbReference>
<dbReference type="InterPro" id="IPR032675">
    <property type="entry name" value="LRR_dom_sf"/>
</dbReference>
<evidence type="ECO:0008006" key="3">
    <source>
        <dbReference type="Google" id="ProtNLM"/>
    </source>
</evidence>
<dbReference type="Proteomes" id="UP000623467">
    <property type="component" value="Unassembled WGS sequence"/>
</dbReference>
<dbReference type="OrthoDB" id="3365698at2759"/>
<organism evidence="1 2">
    <name type="scientific">Mycena sanguinolenta</name>
    <dbReference type="NCBI Taxonomy" id="230812"/>
    <lineage>
        <taxon>Eukaryota</taxon>
        <taxon>Fungi</taxon>
        <taxon>Dikarya</taxon>
        <taxon>Basidiomycota</taxon>
        <taxon>Agaricomycotina</taxon>
        <taxon>Agaricomycetes</taxon>
        <taxon>Agaricomycetidae</taxon>
        <taxon>Agaricales</taxon>
        <taxon>Marasmiineae</taxon>
        <taxon>Mycenaceae</taxon>
        <taxon>Mycena</taxon>
    </lineage>
</organism>
<keyword evidence="2" id="KW-1185">Reference proteome</keyword>
<name>A0A8H7DCE6_9AGAR</name>